<evidence type="ECO:0000313" key="2">
    <source>
        <dbReference type="Proteomes" id="UP000176938"/>
    </source>
</evidence>
<name>A0A1F4R8C6_UNCSA</name>
<proteinExistence type="predicted"/>
<dbReference type="Proteomes" id="UP000176938">
    <property type="component" value="Unassembled WGS sequence"/>
</dbReference>
<dbReference type="EMBL" id="METP01000050">
    <property type="protein sequence ID" value="OGC04485.1"/>
    <property type="molecule type" value="Genomic_DNA"/>
</dbReference>
<protein>
    <recommendedName>
        <fullName evidence="3">AbiEi antitoxin C-terminal domain-containing protein</fullName>
    </recommendedName>
</protein>
<evidence type="ECO:0000313" key="1">
    <source>
        <dbReference type="EMBL" id="OGC04485.1"/>
    </source>
</evidence>
<organism evidence="1 2">
    <name type="scientific">candidate division WOR-1 bacterium RIFCSPLOWO2_02_FULL_46_20</name>
    <dbReference type="NCBI Taxonomy" id="1802567"/>
    <lineage>
        <taxon>Bacteria</taxon>
        <taxon>Bacillati</taxon>
        <taxon>Saganbacteria</taxon>
    </lineage>
</organism>
<evidence type="ECO:0008006" key="3">
    <source>
        <dbReference type="Google" id="ProtNLM"/>
    </source>
</evidence>
<accession>A0A1F4R8C6</accession>
<comment type="caution">
    <text evidence="1">The sequence shown here is derived from an EMBL/GenBank/DDBJ whole genome shotgun (WGS) entry which is preliminary data.</text>
</comment>
<sequence>MNKYFTLSDWISLLQKLGQANQKIISPQMLTMASGLSPNAALKAIQRLGKKGYLIKLYKRTYANKFAPPRLEEIAMIYGRPCYISFESALENHGLISQMPLVLTCATPRKTKNLKTPFGEIVFHHIARQLFNNYKNERGILWATAEKALLDYLYINAKANRSHSLLDELNIAGLNKMRLKKLSRTYPKSVRTHLKKFTD</sequence>
<gene>
    <name evidence="1" type="ORF">A3H38_02160</name>
</gene>
<dbReference type="AlphaFoldDB" id="A0A1F4R8C6"/>
<reference evidence="1 2" key="1">
    <citation type="journal article" date="2016" name="Nat. Commun.">
        <title>Thousands of microbial genomes shed light on interconnected biogeochemical processes in an aquifer system.</title>
        <authorList>
            <person name="Anantharaman K."/>
            <person name="Brown C.T."/>
            <person name="Hug L.A."/>
            <person name="Sharon I."/>
            <person name="Castelle C.J."/>
            <person name="Probst A.J."/>
            <person name="Thomas B.C."/>
            <person name="Singh A."/>
            <person name="Wilkins M.J."/>
            <person name="Karaoz U."/>
            <person name="Brodie E.L."/>
            <person name="Williams K.H."/>
            <person name="Hubbard S.S."/>
            <person name="Banfield J.F."/>
        </authorList>
    </citation>
    <scope>NUCLEOTIDE SEQUENCE [LARGE SCALE GENOMIC DNA]</scope>
</reference>